<dbReference type="Pfam" id="PF13500">
    <property type="entry name" value="AAA_26"/>
    <property type="match status" value="1"/>
</dbReference>
<comment type="caution">
    <text evidence="3">The sequence shown here is derived from an EMBL/GenBank/DDBJ whole genome shotgun (WGS) entry which is preliminary data.</text>
</comment>
<comment type="caution">
    <text evidence="2">Lacks conserved residue(s) required for the propagation of feature annotation.</text>
</comment>
<dbReference type="AlphaFoldDB" id="A0A5R8KFT0"/>
<dbReference type="InterPro" id="IPR004472">
    <property type="entry name" value="DTB_synth_BioD"/>
</dbReference>
<dbReference type="GO" id="GO:0005524">
    <property type="term" value="F:ATP binding"/>
    <property type="evidence" value="ECO:0007669"/>
    <property type="project" value="UniProtKB-UniRule"/>
</dbReference>
<evidence type="ECO:0000256" key="1">
    <source>
        <dbReference type="ARBA" id="ARBA00022756"/>
    </source>
</evidence>
<dbReference type="PANTHER" id="PTHR43210:SF5">
    <property type="entry name" value="DETHIOBIOTIN SYNTHETASE"/>
    <property type="match status" value="1"/>
</dbReference>
<dbReference type="EMBL" id="VAUV01000006">
    <property type="protein sequence ID" value="TLD71146.1"/>
    <property type="molecule type" value="Genomic_DNA"/>
</dbReference>
<protein>
    <recommendedName>
        <fullName evidence="2">ATP-dependent dethiobiotin synthetase BioD</fullName>
        <ecNumber evidence="2">6.3.3.3</ecNumber>
    </recommendedName>
    <alternativeName>
        <fullName evidence="2">DTB synthetase</fullName>
        <shortName evidence="2">DTBS</shortName>
    </alternativeName>
    <alternativeName>
        <fullName evidence="2">Dethiobiotin synthase</fullName>
    </alternativeName>
</protein>
<dbReference type="UniPathway" id="UPA00078">
    <property type="reaction ID" value="UER00161"/>
</dbReference>
<evidence type="ECO:0000313" key="3">
    <source>
        <dbReference type="EMBL" id="TLD71146.1"/>
    </source>
</evidence>
<keyword evidence="1 2" id="KW-0093">Biotin biosynthesis</keyword>
<comment type="catalytic activity">
    <reaction evidence="2">
        <text>(7R,8S)-7,8-diammoniononanoate + CO2 + ATP = (4R,5S)-dethiobiotin + ADP + phosphate + 3 H(+)</text>
        <dbReference type="Rhea" id="RHEA:15805"/>
        <dbReference type="ChEBI" id="CHEBI:15378"/>
        <dbReference type="ChEBI" id="CHEBI:16526"/>
        <dbReference type="ChEBI" id="CHEBI:30616"/>
        <dbReference type="ChEBI" id="CHEBI:43474"/>
        <dbReference type="ChEBI" id="CHEBI:149469"/>
        <dbReference type="ChEBI" id="CHEBI:149473"/>
        <dbReference type="ChEBI" id="CHEBI:456216"/>
        <dbReference type="EC" id="6.3.3.3"/>
    </reaction>
</comment>
<dbReference type="Proteomes" id="UP000306196">
    <property type="component" value="Unassembled WGS sequence"/>
</dbReference>
<sequence length="213" mass="22849">MHWFVTGTDSDVGKTHVVSLLLKALNQAGRPAVGFKPFACGSREDAKALLAAGAPGMTMDKVNPVYLKTPASPYTGALIENRKLDLDALHADFRELAGEYRHVLVEGVGGWEVPLAPRVTVADFARRLGLPVLIVVNSKLGALNHTILTARSIHSRGLTCAGIILNHVADERHPASITHRMILEESLNIPVIGEVMHGETDGSALVESLLESE</sequence>
<keyword evidence="2" id="KW-0963">Cytoplasm</keyword>
<dbReference type="SUPFAM" id="SSF52540">
    <property type="entry name" value="P-loop containing nucleoside triphosphate hydrolases"/>
    <property type="match status" value="1"/>
</dbReference>
<feature type="binding site" evidence="2">
    <location>
        <position position="106"/>
    </location>
    <ligand>
        <name>Mg(2+)</name>
        <dbReference type="ChEBI" id="CHEBI:18420"/>
    </ligand>
</feature>
<keyword evidence="4" id="KW-1185">Reference proteome</keyword>
<keyword evidence="2" id="KW-0547">Nucleotide-binding</keyword>
<comment type="subunit">
    <text evidence="2">Homodimer.</text>
</comment>
<dbReference type="PIRSF" id="PIRSF006755">
    <property type="entry name" value="DTB_synth"/>
    <property type="match status" value="1"/>
</dbReference>
<comment type="function">
    <text evidence="2">Catalyzes a mechanistically unusual reaction, the ATP-dependent insertion of CO2 between the N7 and N8 nitrogen atoms of 7,8-diaminopelargonic acid (DAPA, also called 7,8-diammoniononanoate) to form a ureido ring.</text>
</comment>
<dbReference type="EC" id="6.3.3.3" evidence="2"/>
<dbReference type="InterPro" id="IPR027417">
    <property type="entry name" value="P-loop_NTPase"/>
</dbReference>
<dbReference type="NCBIfam" id="TIGR00347">
    <property type="entry name" value="bioD"/>
    <property type="match status" value="1"/>
</dbReference>
<comment type="pathway">
    <text evidence="2">Cofactor biosynthesis; biotin biosynthesis; biotin from 7,8-diaminononanoate: step 1/2.</text>
</comment>
<dbReference type="OrthoDB" id="9802097at2"/>
<keyword evidence="2" id="KW-0067">ATP-binding</keyword>
<dbReference type="GO" id="GO:0000287">
    <property type="term" value="F:magnesium ion binding"/>
    <property type="evidence" value="ECO:0007669"/>
    <property type="project" value="UniProtKB-UniRule"/>
</dbReference>
<keyword evidence="2 3" id="KW-0436">Ligase</keyword>
<feature type="active site" evidence="2">
    <location>
        <position position="36"/>
    </location>
</feature>
<feature type="binding site" evidence="2">
    <location>
        <position position="45"/>
    </location>
    <ligand>
        <name>Mg(2+)</name>
        <dbReference type="ChEBI" id="CHEBI:18420"/>
    </ligand>
</feature>
<dbReference type="PANTHER" id="PTHR43210">
    <property type="entry name" value="DETHIOBIOTIN SYNTHETASE"/>
    <property type="match status" value="1"/>
</dbReference>
<dbReference type="RefSeq" id="WP_138085973.1">
    <property type="nucleotide sequence ID" value="NZ_VAUV01000006.1"/>
</dbReference>
<feature type="binding site" evidence="2">
    <location>
        <begin position="166"/>
        <end position="167"/>
    </location>
    <ligand>
        <name>ATP</name>
        <dbReference type="ChEBI" id="CHEBI:30616"/>
    </ligand>
</feature>
<dbReference type="GO" id="GO:0009102">
    <property type="term" value="P:biotin biosynthetic process"/>
    <property type="evidence" value="ECO:0007669"/>
    <property type="project" value="UniProtKB-UniRule"/>
</dbReference>
<dbReference type="GO" id="GO:0004141">
    <property type="term" value="F:dethiobiotin synthase activity"/>
    <property type="evidence" value="ECO:0007669"/>
    <property type="project" value="UniProtKB-UniRule"/>
</dbReference>
<feature type="binding site" evidence="2">
    <location>
        <begin position="106"/>
        <end position="109"/>
    </location>
    <ligand>
        <name>ATP</name>
        <dbReference type="ChEBI" id="CHEBI:30616"/>
    </ligand>
</feature>
<dbReference type="Gene3D" id="3.40.50.300">
    <property type="entry name" value="P-loop containing nucleotide triphosphate hydrolases"/>
    <property type="match status" value="1"/>
</dbReference>
<reference evidence="3 4" key="1">
    <citation type="submission" date="2019-05" db="EMBL/GenBank/DDBJ databases">
        <title>Verrucobacter flavum gen. nov., sp. nov. a new member of the family Verrucomicrobiaceae.</title>
        <authorList>
            <person name="Szuroczki S."/>
            <person name="Abbaszade G."/>
            <person name="Szabo A."/>
            <person name="Felfoldi T."/>
            <person name="Schumann P."/>
            <person name="Boka K."/>
            <person name="Keki Z."/>
            <person name="Toumi M."/>
            <person name="Toth E."/>
        </authorList>
    </citation>
    <scope>NUCLEOTIDE SEQUENCE [LARGE SCALE GENOMIC DNA]</scope>
    <source>
        <strain evidence="3 4">MG-N-17</strain>
    </source>
</reference>
<keyword evidence="2" id="KW-0460">Magnesium</keyword>
<feature type="binding site" evidence="2">
    <location>
        <position position="45"/>
    </location>
    <ligand>
        <name>ATP</name>
        <dbReference type="ChEBI" id="CHEBI:30616"/>
    </ligand>
</feature>
<dbReference type="GO" id="GO:0005829">
    <property type="term" value="C:cytosol"/>
    <property type="evidence" value="ECO:0007669"/>
    <property type="project" value="TreeGrafter"/>
</dbReference>
<name>A0A5R8KFT0_9BACT</name>
<evidence type="ECO:0000256" key="2">
    <source>
        <dbReference type="HAMAP-Rule" id="MF_00336"/>
    </source>
</evidence>
<dbReference type="CDD" id="cd03109">
    <property type="entry name" value="DTBS"/>
    <property type="match status" value="1"/>
</dbReference>
<proteinExistence type="inferred from homology"/>
<feature type="binding site" evidence="2">
    <location>
        <begin position="11"/>
        <end position="16"/>
    </location>
    <ligand>
        <name>ATP</name>
        <dbReference type="ChEBI" id="CHEBI:30616"/>
    </ligand>
</feature>
<comment type="subcellular location">
    <subcellularLocation>
        <location evidence="2">Cytoplasm</location>
    </subcellularLocation>
</comment>
<organism evidence="3 4">
    <name type="scientific">Phragmitibacter flavus</name>
    <dbReference type="NCBI Taxonomy" id="2576071"/>
    <lineage>
        <taxon>Bacteria</taxon>
        <taxon>Pseudomonadati</taxon>
        <taxon>Verrucomicrobiota</taxon>
        <taxon>Verrucomicrobiia</taxon>
        <taxon>Verrucomicrobiales</taxon>
        <taxon>Verrucomicrobiaceae</taxon>
        <taxon>Phragmitibacter</taxon>
    </lineage>
</organism>
<gene>
    <name evidence="2 3" type="primary">bioD</name>
    <name evidence="3" type="ORF">FEM03_09560</name>
</gene>
<comment type="cofactor">
    <cofactor evidence="2">
        <name>Mg(2+)</name>
        <dbReference type="ChEBI" id="CHEBI:18420"/>
    </cofactor>
</comment>
<evidence type="ECO:0000313" key="4">
    <source>
        <dbReference type="Proteomes" id="UP000306196"/>
    </source>
</evidence>
<accession>A0A5R8KFT0</accession>
<feature type="binding site" evidence="2">
    <location>
        <position position="15"/>
    </location>
    <ligand>
        <name>Mg(2+)</name>
        <dbReference type="ChEBI" id="CHEBI:18420"/>
    </ligand>
</feature>
<comment type="similarity">
    <text evidence="2">Belongs to the dethiobiotin synthetase family.</text>
</comment>
<dbReference type="HAMAP" id="MF_00336">
    <property type="entry name" value="BioD"/>
    <property type="match status" value="1"/>
</dbReference>
<keyword evidence="2" id="KW-0479">Metal-binding</keyword>